<dbReference type="OrthoDB" id="6285980at2759"/>
<evidence type="ECO:0000256" key="7">
    <source>
        <dbReference type="SAM" id="MobiDB-lite"/>
    </source>
</evidence>
<dbReference type="PANTHER" id="PTHR12675">
    <property type="entry name" value="MUSCLEBLIND-LIKE PROTEIN"/>
    <property type="match status" value="1"/>
</dbReference>
<dbReference type="GO" id="GO:0008270">
    <property type="term" value="F:zinc ion binding"/>
    <property type="evidence" value="ECO:0007669"/>
    <property type="project" value="UniProtKB-KW"/>
</dbReference>
<name>A0A0C2MGE8_THEKT</name>
<evidence type="ECO:0000256" key="5">
    <source>
        <dbReference type="ARBA" id="ARBA00038226"/>
    </source>
</evidence>
<dbReference type="GO" id="GO:0005654">
    <property type="term" value="C:nucleoplasm"/>
    <property type="evidence" value="ECO:0007669"/>
    <property type="project" value="TreeGrafter"/>
</dbReference>
<feature type="zinc finger region" description="C3H1-type" evidence="6">
    <location>
        <begin position="74"/>
        <end position="102"/>
    </location>
</feature>
<dbReference type="PANTHER" id="PTHR12675:SF12">
    <property type="entry name" value="PROTEIN MUSCLEBLIND"/>
    <property type="match status" value="1"/>
</dbReference>
<dbReference type="Pfam" id="PF22628">
    <property type="entry name" value="zf-CCCH_10"/>
    <property type="match status" value="1"/>
</dbReference>
<evidence type="ECO:0000256" key="4">
    <source>
        <dbReference type="ARBA" id="ARBA00022833"/>
    </source>
</evidence>
<keyword evidence="10" id="KW-1185">Reference proteome</keyword>
<dbReference type="SMART" id="SM00356">
    <property type="entry name" value="ZnF_C3H1"/>
    <property type="match status" value="2"/>
</dbReference>
<accession>A0A0C2MGE8</accession>
<dbReference type="AlphaFoldDB" id="A0A0C2MGE8"/>
<sequence>MDQLTKQLDELELSVPCHQDQPISGNAQTDDTICSPIEKSSYQRANGSYSYYENDRNHGYWNNRYRRRARDPTWLQVEVCREYLRNECNRNPDDCKFAHPPSICKINDGRVITCFDSLKGRCTRERCKYYHPPKNIRKQIQQLGKTHQEKGSNGEYHEENDVNCRAEYQRLEAIPQYPCWLPWNFYYPPNMVPYQPGYPGYGYYNYYEMVPPNDTNLYDYIPEQNGYYGGDEYSNPSSCNSNQSNPEDCVVTSKNT</sequence>
<gene>
    <name evidence="9" type="ORF">RF11_02248</name>
</gene>
<feature type="region of interest" description="Disordered" evidence="7">
    <location>
        <begin position="232"/>
        <end position="256"/>
    </location>
</feature>
<protein>
    <submittedName>
        <fullName evidence="9">Muscleblind-like protein 3</fullName>
    </submittedName>
</protein>
<dbReference type="GO" id="GO:0043484">
    <property type="term" value="P:regulation of RNA splicing"/>
    <property type="evidence" value="ECO:0007669"/>
    <property type="project" value="TreeGrafter"/>
</dbReference>
<keyword evidence="1 6" id="KW-0479">Metal-binding</keyword>
<evidence type="ECO:0000256" key="1">
    <source>
        <dbReference type="ARBA" id="ARBA00022723"/>
    </source>
</evidence>
<dbReference type="PROSITE" id="PS50103">
    <property type="entry name" value="ZF_C3H1"/>
    <property type="match status" value="2"/>
</dbReference>
<organism evidence="9 10">
    <name type="scientific">Thelohanellus kitauei</name>
    <name type="common">Myxosporean</name>
    <dbReference type="NCBI Taxonomy" id="669202"/>
    <lineage>
        <taxon>Eukaryota</taxon>
        <taxon>Metazoa</taxon>
        <taxon>Cnidaria</taxon>
        <taxon>Myxozoa</taxon>
        <taxon>Myxosporea</taxon>
        <taxon>Bivalvulida</taxon>
        <taxon>Platysporina</taxon>
        <taxon>Myxobolidae</taxon>
        <taxon>Thelohanellus</taxon>
    </lineage>
</organism>
<feature type="domain" description="C3H1-type" evidence="8">
    <location>
        <begin position="74"/>
        <end position="102"/>
    </location>
</feature>
<dbReference type="GO" id="GO:0003723">
    <property type="term" value="F:RNA binding"/>
    <property type="evidence" value="ECO:0007669"/>
    <property type="project" value="TreeGrafter"/>
</dbReference>
<feature type="zinc finger region" description="C3H1-type" evidence="6">
    <location>
        <begin position="108"/>
        <end position="134"/>
    </location>
</feature>
<evidence type="ECO:0000256" key="2">
    <source>
        <dbReference type="ARBA" id="ARBA00022737"/>
    </source>
</evidence>
<dbReference type="GO" id="GO:0005737">
    <property type="term" value="C:cytoplasm"/>
    <property type="evidence" value="ECO:0007669"/>
    <property type="project" value="TreeGrafter"/>
</dbReference>
<keyword evidence="3 6" id="KW-0863">Zinc-finger</keyword>
<evidence type="ECO:0000313" key="10">
    <source>
        <dbReference type="Proteomes" id="UP000031668"/>
    </source>
</evidence>
<evidence type="ECO:0000313" key="9">
    <source>
        <dbReference type="EMBL" id="KII63439.1"/>
    </source>
</evidence>
<proteinExistence type="inferred from homology"/>
<dbReference type="InterPro" id="IPR054429">
    <property type="entry name" value="Znf-CCCH_Muscleblind-like"/>
</dbReference>
<evidence type="ECO:0000259" key="8">
    <source>
        <dbReference type="PROSITE" id="PS50103"/>
    </source>
</evidence>
<evidence type="ECO:0000256" key="6">
    <source>
        <dbReference type="PROSITE-ProRule" id="PRU00723"/>
    </source>
</evidence>
<keyword evidence="2" id="KW-0677">Repeat</keyword>
<reference evidence="9 10" key="1">
    <citation type="journal article" date="2014" name="Genome Biol. Evol.">
        <title>The genome of the myxosporean Thelohanellus kitauei shows adaptations to nutrient acquisition within its fish host.</title>
        <authorList>
            <person name="Yang Y."/>
            <person name="Xiong J."/>
            <person name="Zhou Z."/>
            <person name="Huo F."/>
            <person name="Miao W."/>
            <person name="Ran C."/>
            <person name="Liu Y."/>
            <person name="Zhang J."/>
            <person name="Feng J."/>
            <person name="Wang M."/>
            <person name="Wang M."/>
            <person name="Wang L."/>
            <person name="Yao B."/>
        </authorList>
    </citation>
    <scope>NUCLEOTIDE SEQUENCE [LARGE SCALE GENOMIC DNA]</scope>
    <source>
        <strain evidence="9">Wuqing</strain>
    </source>
</reference>
<feature type="domain" description="C3H1-type" evidence="8">
    <location>
        <begin position="108"/>
        <end position="134"/>
    </location>
</feature>
<keyword evidence="4 6" id="KW-0862">Zinc</keyword>
<dbReference type="Gene3D" id="3.30.1370.210">
    <property type="match status" value="1"/>
</dbReference>
<dbReference type="EMBL" id="JWZT01004669">
    <property type="protein sequence ID" value="KII63439.1"/>
    <property type="molecule type" value="Genomic_DNA"/>
</dbReference>
<dbReference type="Proteomes" id="UP000031668">
    <property type="component" value="Unassembled WGS sequence"/>
</dbReference>
<comment type="similarity">
    <text evidence="5">Belongs to the muscleblind family.</text>
</comment>
<dbReference type="FunFam" id="3.30.1370.210:FF:000004">
    <property type="entry name" value="Muscleblind like splicing regulator 1"/>
    <property type="match status" value="1"/>
</dbReference>
<evidence type="ECO:0000256" key="3">
    <source>
        <dbReference type="ARBA" id="ARBA00022771"/>
    </source>
</evidence>
<dbReference type="InterPro" id="IPR000571">
    <property type="entry name" value="Znf_CCCH"/>
</dbReference>
<comment type="caution">
    <text evidence="9">The sequence shown here is derived from an EMBL/GenBank/DDBJ whole genome shotgun (WGS) entry which is preliminary data.</text>
</comment>
<feature type="compositionally biased region" description="Low complexity" evidence="7">
    <location>
        <begin position="234"/>
        <end position="246"/>
    </location>
</feature>